<gene>
    <name evidence="1" type="ORF">DW68_004750</name>
</gene>
<keyword evidence="2" id="KW-1185">Reference proteome</keyword>
<accession>A0ABM5VT01</accession>
<reference evidence="1 2" key="1">
    <citation type="submission" date="2015-11" db="EMBL/GenBank/DDBJ databases">
        <authorList>
            <person name="Chong T.M."/>
            <person name="Chan K.G."/>
            <person name="Dessaux Y."/>
        </authorList>
    </citation>
    <scope>NUCLEOTIDE SEQUENCE [LARGE SCALE GENOMIC DNA]</scope>
    <source>
        <strain evidence="1 2">S5.2</strain>
    </source>
</reference>
<dbReference type="EMBL" id="CP013124">
    <property type="protein sequence ID" value="ALN17958.1"/>
    <property type="molecule type" value="Genomic_DNA"/>
</dbReference>
<evidence type="ECO:0000313" key="2">
    <source>
        <dbReference type="Proteomes" id="UP000028530"/>
    </source>
</evidence>
<dbReference type="Proteomes" id="UP000028530">
    <property type="component" value="Chromosome"/>
</dbReference>
<sequence>MMTTPTPRAVEQQRRVDEDFFIHRFSIGACTSVDMKSDVHPTQRARWRSTILSQRLNFATNQA</sequence>
<evidence type="ECO:0000313" key="1">
    <source>
        <dbReference type="EMBL" id="ALN17958.1"/>
    </source>
</evidence>
<proteinExistence type="predicted"/>
<name>A0ABM5VT01_ECTME</name>
<protein>
    <submittedName>
        <fullName evidence="1">Uncharacterized protein</fullName>
    </submittedName>
</protein>
<organism evidence="1 2">
    <name type="scientific">Ectopseudomonas mendocina S5.2</name>
    <dbReference type="NCBI Taxonomy" id="1225174"/>
    <lineage>
        <taxon>Bacteria</taxon>
        <taxon>Pseudomonadati</taxon>
        <taxon>Pseudomonadota</taxon>
        <taxon>Gammaproteobacteria</taxon>
        <taxon>Pseudomonadales</taxon>
        <taxon>Pseudomonadaceae</taxon>
        <taxon>Ectopseudomonas</taxon>
    </lineage>
</organism>